<proteinExistence type="predicted"/>
<dbReference type="EMBL" id="NBTZ01000026">
    <property type="protein sequence ID" value="OTP78233.1"/>
    <property type="molecule type" value="Genomic_DNA"/>
</dbReference>
<sequence length="63" mass="6752">MNHASTPVNAIGCAAIRSDLAKIMAIYRGLQQATFSTDMIPKWHSTKCPEWFLEGAGGLSGSL</sequence>
<gene>
    <name evidence="1" type="ORF">PAMC26577_06240</name>
</gene>
<evidence type="ECO:0000313" key="1">
    <source>
        <dbReference type="EMBL" id="OTP78233.1"/>
    </source>
</evidence>
<protein>
    <submittedName>
        <fullName evidence="1">Uncharacterized protein</fullName>
    </submittedName>
</protein>
<dbReference type="Proteomes" id="UP000195221">
    <property type="component" value="Unassembled WGS sequence"/>
</dbReference>
<comment type="caution">
    <text evidence="1">The sequence shown here is derived from an EMBL/GenBank/DDBJ whole genome shotgun (WGS) entry which is preliminary data.</text>
</comment>
<evidence type="ECO:0000313" key="2">
    <source>
        <dbReference type="Proteomes" id="UP000195221"/>
    </source>
</evidence>
<accession>A0A242N3S7</accession>
<name>A0A242N3S7_CABSO</name>
<organism evidence="1 2">
    <name type="scientific">Caballeronia sordidicola</name>
    <name type="common">Burkholderia sordidicola</name>
    <dbReference type="NCBI Taxonomy" id="196367"/>
    <lineage>
        <taxon>Bacteria</taxon>
        <taxon>Pseudomonadati</taxon>
        <taxon>Pseudomonadota</taxon>
        <taxon>Betaproteobacteria</taxon>
        <taxon>Burkholderiales</taxon>
        <taxon>Burkholderiaceae</taxon>
        <taxon>Caballeronia</taxon>
    </lineage>
</organism>
<reference evidence="1 2" key="1">
    <citation type="submission" date="2017-03" db="EMBL/GenBank/DDBJ databases">
        <title>Genome analysis of strain PAMC 26577.</title>
        <authorList>
            <person name="Oh H.-M."/>
            <person name="Yang J.-A."/>
        </authorList>
    </citation>
    <scope>NUCLEOTIDE SEQUENCE [LARGE SCALE GENOMIC DNA]</scope>
    <source>
        <strain evidence="1 2">PAMC 26577</strain>
    </source>
</reference>
<dbReference type="AlphaFoldDB" id="A0A242N3S7"/>